<keyword evidence="3" id="KW-1185">Reference proteome</keyword>
<dbReference type="Proteomes" id="UP001230145">
    <property type="component" value="Unassembled WGS sequence"/>
</dbReference>
<keyword evidence="1" id="KW-1133">Transmembrane helix</keyword>
<feature type="transmembrane region" description="Helical" evidence="1">
    <location>
        <begin position="68"/>
        <end position="89"/>
    </location>
</feature>
<protein>
    <submittedName>
        <fullName evidence="2">Uncharacterized protein</fullName>
    </submittedName>
</protein>
<comment type="caution">
    <text evidence="2">The sequence shown here is derived from an EMBL/GenBank/DDBJ whole genome shotgun (WGS) entry which is preliminary data.</text>
</comment>
<reference evidence="2 3" key="1">
    <citation type="submission" date="2023-07" db="EMBL/GenBank/DDBJ databases">
        <title>Sequencing the genomes of 1000 actinobacteria strains.</title>
        <authorList>
            <person name="Klenk H.-P."/>
        </authorList>
    </citation>
    <scope>NUCLEOTIDE SEQUENCE [LARGE SCALE GENOMIC DNA]</scope>
    <source>
        <strain evidence="2 3">DSM 19515</strain>
    </source>
</reference>
<keyword evidence="1" id="KW-0472">Membrane</keyword>
<evidence type="ECO:0000313" key="2">
    <source>
        <dbReference type="EMBL" id="MDP9832041.1"/>
    </source>
</evidence>
<evidence type="ECO:0000313" key="3">
    <source>
        <dbReference type="Proteomes" id="UP001230145"/>
    </source>
</evidence>
<evidence type="ECO:0000256" key="1">
    <source>
        <dbReference type="SAM" id="Phobius"/>
    </source>
</evidence>
<keyword evidence="1" id="KW-0812">Transmembrane</keyword>
<accession>A0ABT9PH55</accession>
<organism evidence="2 3">
    <name type="scientific">Trueperella abortisuis</name>
    <dbReference type="NCBI Taxonomy" id="445930"/>
    <lineage>
        <taxon>Bacteria</taxon>
        <taxon>Bacillati</taxon>
        <taxon>Actinomycetota</taxon>
        <taxon>Actinomycetes</taxon>
        <taxon>Actinomycetales</taxon>
        <taxon>Actinomycetaceae</taxon>
        <taxon>Trueperella</taxon>
    </lineage>
</organism>
<dbReference type="EMBL" id="JAUSQL010000001">
    <property type="protein sequence ID" value="MDP9832041.1"/>
    <property type="molecule type" value="Genomic_DNA"/>
</dbReference>
<feature type="transmembrane region" description="Helical" evidence="1">
    <location>
        <begin position="95"/>
        <end position="122"/>
    </location>
</feature>
<proteinExistence type="predicted"/>
<name>A0ABT9PH55_9ACTO</name>
<gene>
    <name evidence="2" type="ORF">J2S45_000720</name>
</gene>
<feature type="transmembrane region" description="Helical" evidence="1">
    <location>
        <begin position="12"/>
        <end position="33"/>
    </location>
</feature>
<dbReference type="RefSeq" id="WP_307634569.1">
    <property type="nucleotide sequence ID" value="NZ_JAUSQL010000001.1"/>
</dbReference>
<sequence>MAHAQIYRQQATWLTLFSTLGFIYAMTSVWMQYARETSAHAKEFASIASLTGKSDTIARTISLRHATVNAVTGIASIGIGVFLASQFFFTFGGFFPWSFMISIGVLYLAFILTQAILMYILVKKEAANWLPGMS</sequence>